<accession>A0A928Z4G5</accession>
<gene>
    <name evidence="1" type="ORF">IQ266_14830</name>
</gene>
<dbReference type="AlphaFoldDB" id="A0A928Z4G5"/>
<evidence type="ECO:0000313" key="2">
    <source>
        <dbReference type="Proteomes" id="UP000625316"/>
    </source>
</evidence>
<dbReference type="Gene3D" id="2.60.120.620">
    <property type="entry name" value="q2cbj1_9rhob like domain"/>
    <property type="match status" value="1"/>
</dbReference>
<proteinExistence type="predicted"/>
<comment type="caution">
    <text evidence="1">The sequence shown here is derived from an EMBL/GenBank/DDBJ whole genome shotgun (WGS) entry which is preliminary data.</text>
</comment>
<sequence>MAIETWFPLAIYYEDLEGAAEHNLGMLETILELEESGYERRAYDDMAWTGDLHGVQQVHLDERFAWIVSQVEQHTVEYLTALGVDLSQVALHIQRAWPIVSRQEQAVGDHMHNTAHLSAVYYVQVPDVNMGDPGSLVFLDDARVNEVCPGLGSENTNVVDEANFYNQLQASYVPVEGRLMLFPAKQRHGVTPNETEETRVSLSFDIVLTAKPGEAAGSHEFLMPPVKQWKSFGAGPALRISAEDMTRE</sequence>
<name>A0A928Z4G5_9CYAN</name>
<organism evidence="1 2">
    <name type="scientific">Romeriopsis navalis LEGE 11480</name>
    <dbReference type="NCBI Taxonomy" id="2777977"/>
    <lineage>
        <taxon>Bacteria</taxon>
        <taxon>Bacillati</taxon>
        <taxon>Cyanobacteriota</taxon>
        <taxon>Cyanophyceae</taxon>
        <taxon>Leptolyngbyales</taxon>
        <taxon>Leptolyngbyaceae</taxon>
        <taxon>Romeriopsis</taxon>
        <taxon>Romeriopsis navalis</taxon>
    </lineage>
</organism>
<dbReference type="NCBIfam" id="TIGR02466">
    <property type="entry name" value="TIGR02466 family protein"/>
    <property type="match status" value="1"/>
</dbReference>
<dbReference type="EMBL" id="JADEXQ010000050">
    <property type="protein sequence ID" value="MBE9031007.1"/>
    <property type="molecule type" value="Genomic_DNA"/>
</dbReference>
<evidence type="ECO:0008006" key="3">
    <source>
        <dbReference type="Google" id="ProtNLM"/>
    </source>
</evidence>
<dbReference type="Proteomes" id="UP000625316">
    <property type="component" value="Unassembled WGS sequence"/>
</dbReference>
<keyword evidence="2" id="KW-1185">Reference proteome</keyword>
<reference evidence="1" key="1">
    <citation type="submission" date="2020-10" db="EMBL/GenBank/DDBJ databases">
        <authorList>
            <person name="Castelo-Branco R."/>
            <person name="Eusebio N."/>
            <person name="Adriana R."/>
            <person name="Vieira A."/>
            <person name="Brugerolle De Fraissinette N."/>
            <person name="Rezende De Castro R."/>
            <person name="Schneider M.P."/>
            <person name="Vasconcelos V."/>
            <person name="Leao P.N."/>
        </authorList>
    </citation>
    <scope>NUCLEOTIDE SEQUENCE</scope>
    <source>
        <strain evidence="1">LEGE 11480</strain>
    </source>
</reference>
<dbReference type="Pfam" id="PF13759">
    <property type="entry name" value="2OG-FeII_Oxy_5"/>
    <property type="match status" value="1"/>
</dbReference>
<evidence type="ECO:0000313" key="1">
    <source>
        <dbReference type="EMBL" id="MBE9031007.1"/>
    </source>
</evidence>
<dbReference type="RefSeq" id="WP_264325838.1">
    <property type="nucleotide sequence ID" value="NZ_JADEXQ010000050.1"/>
</dbReference>
<dbReference type="InterPro" id="IPR012668">
    <property type="entry name" value="CHP02466"/>
</dbReference>
<protein>
    <recommendedName>
        <fullName evidence="3">Fe2OG dioxygenase domain-containing protein</fullName>
    </recommendedName>
</protein>